<keyword evidence="3" id="KW-0472">Membrane</keyword>
<dbReference type="InterPro" id="IPR045000">
    <property type="entry name" value="TR"/>
</dbReference>
<sequence length="101" mass="11143">MCRGNNFADLCLLMWLALLSPRVLMSLVLIAMWGFSSAWALLLENKEFLDKIISQTPLRCPGEPKEVSSMVAFLFMPASSYITGQIISVEGGMTVHGFSVN</sequence>
<evidence type="ECO:0000313" key="4">
    <source>
        <dbReference type="EMBL" id="KAF5939474.1"/>
    </source>
</evidence>
<dbReference type="InterPro" id="IPR002347">
    <property type="entry name" value="SDR_fam"/>
</dbReference>
<evidence type="ECO:0000256" key="1">
    <source>
        <dbReference type="ARBA" id="ARBA00022857"/>
    </source>
</evidence>
<dbReference type="Pfam" id="PF13561">
    <property type="entry name" value="adh_short_C2"/>
    <property type="match status" value="1"/>
</dbReference>
<keyword evidence="2" id="KW-0560">Oxidoreductase</keyword>
<reference evidence="5" key="1">
    <citation type="journal article" date="2020" name="Nat. Commun.">
        <title>Genome assembly of wild tea tree DASZ reveals pedigree and selection history of tea varieties.</title>
        <authorList>
            <person name="Zhang W."/>
            <person name="Zhang Y."/>
            <person name="Qiu H."/>
            <person name="Guo Y."/>
            <person name="Wan H."/>
            <person name="Zhang X."/>
            <person name="Scossa F."/>
            <person name="Alseekh S."/>
            <person name="Zhang Q."/>
            <person name="Wang P."/>
            <person name="Xu L."/>
            <person name="Schmidt M.H."/>
            <person name="Jia X."/>
            <person name="Li D."/>
            <person name="Zhu A."/>
            <person name="Guo F."/>
            <person name="Chen W."/>
            <person name="Ni D."/>
            <person name="Usadel B."/>
            <person name="Fernie A.R."/>
            <person name="Wen W."/>
        </authorList>
    </citation>
    <scope>NUCLEOTIDE SEQUENCE [LARGE SCALE GENOMIC DNA]</scope>
    <source>
        <strain evidence="5">cv. G240</strain>
    </source>
</reference>
<dbReference type="Proteomes" id="UP000593564">
    <property type="component" value="Unassembled WGS sequence"/>
</dbReference>
<dbReference type="EMBL" id="JACBKZ010000011">
    <property type="protein sequence ID" value="KAF5939474.1"/>
    <property type="molecule type" value="Genomic_DNA"/>
</dbReference>
<keyword evidence="3" id="KW-1133">Transmembrane helix</keyword>
<evidence type="ECO:0008006" key="6">
    <source>
        <dbReference type="Google" id="ProtNLM"/>
    </source>
</evidence>
<dbReference type="GO" id="GO:0016491">
    <property type="term" value="F:oxidoreductase activity"/>
    <property type="evidence" value="ECO:0007669"/>
    <property type="project" value="UniProtKB-KW"/>
</dbReference>
<proteinExistence type="predicted"/>
<organism evidence="4 5">
    <name type="scientific">Camellia sinensis</name>
    <name type="common">Tea plant</name>
    <name type="synonym">Thea sinensis</name>
    <dbReference type="NCBI Taxonomy" id="4442"/>
    <lineage>
        <taxon>Eukaryota</taxon>
        <taxon>Viridiplantae</taxon>
        <taxon>Streptophyta</taxon>
        <taxon>Embryophyta</taxon>
        <taxon>Tracheophyta</taxon>
        <taxon>Spermatophyta</taxon>
        <taxon>Magnoliopsida</taxon>
        <taxon>eudicotyledons</taxon>
        <taxon>Gunneridae</taxon>
        <taxon>Pentapetalae</taxon>
        <taxon>asterids</taxon>
        <taxon>Ericales</taxon>
        <taxon>Theaceae</taxon>
        <taxon>Camellia</taxon>
    </lineage>
</organism>
<accession>A0A7J7GJ57</accession>
<evidence type="ECO:0000313" key="5">
    <source>
        <dbReference type="Proteomes" id="UP000593564"/>
    </source>
</evidence>
<name>A0A7J7GJ57_CAMSI</name>
<dbReference type="InterPro" id="IPR036291">
    <property type="entry name" value="NAD(P)-bd_dom_sf"/>
</dbReference>
<evidence type="ECO:0000256" key="3">
    <source>
        <dbReference type="SAM" id="Phobius"/>
    </source>
</evidence>
<dbReference type="Gene3D" id="3.40.50.720">
    <property type="entry name" value="NAD(P)-binding Rossmann-like Domain"/>
    <property type="match status" value="1"/>
</dbReference>
<dbReference type="AlphaFoldDB" id="A0A7J7GJ57"/>
<protein>
    <recommendedName>
        <fullName evidence="6">Tropinone reductase-like protein</fullName>
    </recommendedName>
</protein>
<reference evidence="4 5" key="2">
    <citation type="submission" date="2020-07" db="EMBL/GenBank/DDBJ databases">
        <title>Genome assembly of wild tea tree DASZ reveals pedigree and selection history of tea varieties.</title>
        <authorList>
            <person name="Zhang W."/>
        </authorList>
    </citation>
    <scope>NUCLEOTIDE SEQUENCE [LARGE SCALE GENOMIC DNA]</scope>
    <source>
        <strain evidence="5">cv. G240</strain>
        <tissue evidence="4">Leaf</tissue>
    </source>
</reference>
<evidence type="ECO:0000256" key="2">
    <source>
        <dbReference type="ARBA" id="ARBA00023002"/>
    </source>
</evidence>
<keyword evidence="5" id="KW-1185">Reference proteome</keyword>
<comment type="caution">
    <text evidence="4">The sequence shown here is derived from an EMBL/GenBank/DDBJ whole genome shotgun (WGS) entry which is preliminary data.</text>
</comment>
<gene>
    <name evidence="4" type="ORF">HYC85_023733</name>
</gene>
<dbReference type="PANTHER" id="PTHR42898">
    <property type="entry name" value="TROPINONE REDUCTASE"/>
    <property type="match status" value="1"/>
</dbReference>
<keyword evidence="3" id="KW-0812">Transmembrane</keyword>
<dbReference type="SUPFAM" id="SSF51735">
    <property type="entry name" value="NAD(P)-binding Rossmann-fold domains"/>
    <property type="match status" value="1"/>
</dbReference>
<keyword evidence="1" id="KW-0521">NADP</keyword>
<feature type="transmembrane region" description="Helical" evidence="3">
    <location>
        <begin position="23"/>
        <end position="43"/>
    </location>
</feature>
<dbReference type="PANTHER" id="PTHR42898:SF6">
    <property type="entry name" value="NADP-DEPENDENT MANNITOL DEHYDROGENASE"/>
    <property type="match status" value="1"/>
</dbReference>